<feature type="region of interest" description="Disordered" evidence="1">
    <location>
        <begin position="132"/>
        <end position="162"/>
    </location>
</feature>
<evidence type="ECO:0000313" key="3">
    <source>
        <dbReference type="EMBL" id="KAJ7752782.1"/>
    </source>
</evidence>
<reference evidence="3" key="1">
    <citation type="submission" date="2023-03" db="EMBL/GenBank/DDBJ databases">
        <title>Massive genome expansion in bonnet fungi (Mycena s.s.) driven by repeated elements and novel gene families across ecological guilds.</title>
        <authorList>
            <consortium name="Lawrence Berkeley National Laboratory"/>
            <person name="Harder C.B."/>
            <person name="Miyauchi S."/>
            <person name="Viragh M."/>
            <person name="Kuo A."/>
            <person name="Thoen E."/>
            <person name="Andreopoulos B."/>
            <person name="Lu D."/>
            <person name="Skrede I."/>
            <person name="Drula E."/>
            <person name="Henrissat B."/>
            <person name="Morin E."/>
            <person name="Kohler A."/>
            <person name="Barry K."/>
            <person name="LaButti K."/>
            <person name="Morin E."/>
            <person name="Salamov A."/>
            <person name="Lipzen A."/>
            <person name="Mereny Z."/>
            <person name="Hegedus B."/>
            <person name="Baldrian P."/>
            <person name="Stursova M."/>
            <person name="Weitz H."/>
            <person name="Taylor A."/>
            <person name="Grigoriev I.V."/>
            <person name="Nagy L.G."/>
            <person name="Martin F."/>
            <person name="Kauserud H."/>
        </authorList>
    </citation>
    <scope>NUCLEOTIDE SEQUENCE</scope>
    <source>
        <strain evidence="3">CBHHK188m</strain>
    </source>
</reference>
<keyword evidence="4" id="KW-1185">Reference proteome</keyword>
<gene>
    <name evidence="3" type="ORF">DFH07DRAFT_824963</name>
</gene>
<sequence length="162" mass="17808">MSCGAESRRSHYIKVTLRRNCTIRTTHQITLNNSLYTLTIMAKTSKVIYKPDSQSTEEYTVVVDTEEYKKWKQSDERGTIPLAQVLDSFDVFYSGQGAQGLLGKASNQQLDTVFETHKDVDVCKIILEKGREQGTDGVASSTFTGSNVSRGGDGTRGAGGRS</sequence>
<comment type="caution">
    <text evidence="3">The sequence shown here is derived from an EMBL/GenBank/DDBJ whole genome shotgun (WGS) entry which is preliminary data.</text>
</comment>
<proteinExistence type="predicted"/>
<dbReference type="AlphaFoldDB" id="A0AAD7NBH9"/>
<dbReference type="InterPro" id="IPR036786">
    <property type="entry name" value="Ribosome_mat_SBDS_N_sf"/>
</dbReference>
<evidence type="ECO:0000256" key="1">
    <source>
        <dbReference type="SAM" id="MobiDB-lite"/>
    </source>
</evidence>
<dbReference type="SUPFAM" id="SSF89895">
    <property type="entry name" value="FYSH domain"/>
    <property type="match status" value="1"/>
</dbReference>
<evidence type="ECO:0000313" key="4">
    <source>
        <dbReference type="Proteomes" id="UP001215280"/>
    </source>
</evidence>
<protein>
    <submittedName>
        <fullName evidence="3">Ribosome maturation protein</fullName>
    </submittedName>
</protein>
<feature type="compositionally biased region" description="Gly residues" evidence="1">
    <location>
        <begin position="151"/>
        <end position="162"/>
    </location>
</feature>
<dbReference type="Gene3D" id="3.30.1250.10">
    <property type="entry name" value="Ribosome maturation protein SBDS, N-terminal domain"/>
    <property type="match status" value="1"/>
</dbReference>
<name>A0AAD7NBH9_9AGAR</name>
<dbReference type="InterPro" id="IPR019783">
    <property type="entry name" value="SDO1/SBDS_N"/>
</dbReference>
<dbReference type="Pfam" id="PF01172">
    <property type="entry name" value="SBDS_N"/>
    <property type="match status" value="1"/>
</dbReference>
<organism evidence="3 4">
    <name type="scientific">Mycena maculata</name>
    <dbReference type="NCBI Taxonomy" id="230809"/>
    <lineage>
        <taxon>Eukaryota</taxon>
        <taxon>Fungi</taxon>
        <taxon>Dikarya</taxon>
        <taxon>Basidiomycota</taxon>
        <taxon>Agaricomycotina</taxon>
        <taxon>Agaricomycetes</taxon>
        <taxon>Agaricomycetidae</taxon>
        <taxon>Agaricales</taxon>
        <taxon>Marasmiineae</taxon>
        <taxon>Mycenaceae</taxon>
        <taxon>Mycena</taxon>
    </lineage>
</organism>
<accession>A0AAD7NBH9</accession>
<feature type="compositionally biased region" description="Polar residues" evidence="1">
    <location>
        <begin position="138"/>
        <end position="149"/>
    </location>
</feature>
<dbReference type="EMBL" id="JARJLG010000073">
    <property type="protein sequence ID" value="KAJ7752782.1"/>
    <property type="molecule type" value="Genomic_DNA"/>
</dbReference>
<feature type="domain" description="Ribosome maturation protein SDO1/SBDS N-terminal" evidence="2">
    <location>
        <begin position="44"/>
        <end position="136"/>
    </location>
</feature>
<dbReference type="Proteomes" id="UP001215280">
    <property type="component" value="Unassembled WGS sequence"/>
</dbReference>
<evidence type="ECO:0000259" key="2">
    <source>
        <dbReference type="Pfam" id="PF01172"/>
    </source>
</evidence>